<keyword evidence="2" id="KW-1003">Cell membrane</keyword>
<evidence type="ECO:0000256" key="3">
    <source>
        <dbReference type="ARBA" id="ARBA00022692"/>
    </source>
</evidence>
<organism evidence="7">
    <name type="scientific">Aureimonas frigidaquae</name>
    <dbReference type="NCBI Taxonomy" id="424757"/>
    <lineage>
        <taxon>Bacteria</taxon>
        <taxon>Pseudomonadati</taxon>
        <taxon>Pseudomonadota</taxon>
        <taxon>Alphaproteobacteria</taxon>
        <taxon>Hyphomicrobiales</taxon>
        <taxon>Aurantimonadaceae</taxon>
        <taxon>Aureimonas</taxon>
    </lineage>
</organism>
<dbReference type="InterPro" id="IPR005538">
    <property type="entry name" value="LrgA/CidA"/>
</dbReference>
<protein>
    <submittedName>
        <fullName evidence="7">Antiholin-like protein LrgA</fullName>
    </submittedName>
</protein>
<name>A0A0P0Z2B1_9HYPH</name>
<feature type="transmembrane region" description="Helical" evidence="6">
    <location>
        <begin position="66"/>
        <end position="87"/>
    </location>
</feature>
<proteinExistence type="predicted"/>
<sequence length="127" mass="13258">MLKPIAVLLTCQLIGEALARGLALPVPGPVIGLVLLFLLLLWRGTVADGILDARPQGMLGGTADRILAMLGLLFVPAGVGLIDHLGLVESNLLGFGVVLLASVVVTLTVTVLAFLGVERLMRRGERS</sequence>
<feature type="transmembrane region" description="Helical" evidence="6">
    <location>
        <begin position="29"/>
        <end position="46"/>
    </location>
</feature>
<evidence type="ECO:0000256" key="4">
    <source>
        <dbReference type="ARBA" id="ARBA00022989"/>
    </source>
</evidence>
<dbReference type="AlphaFoldDB" id="A0A0P0Z2B1"/>
<evidence type="ECO:0000256" key="5">
    <source>
        <dbReference type="ARBA" id="ARBA00023136"/>
    </source>
</evidence>
<keyword evidence="5 6" id="KW-0472">Membrane</keyword>
<keyword evidence="3 6" id="KW-0812">Transmembrane</keyword>
<evidence type="ECO:0000256" key="6">
    <source>
        <dbReference type="SAM" id="Phobius"/>
    </source>
</evidence>
<keyword evidence="4 6" id="KW-1133">Transmembrane helix</keyword>
<evidence type="ECO:0000256" key="1">
    <source>
        <dbReference type="ARBA" id="ARBA00004651"/>
    </source>
</evidence>
<feature type="transmembrane region" description="Helical" evidence="6">
    <location>
        <begin position="93"/>
        <end position="117"/>
    </location>
</feature>
<evidence type="ECO:0000313" key="7">
    <source>
        <dbReference type="EMBL" id="BAT27936.1"/>
    </source>
</evidence>
<dbReference type="PANTHER" id="PTHR33931:SF2">
    <property type="entry name" value="HOLIN-LIKE PROTEIN CIDA"/>
    <property type="match status" value="1"/>
</dbReference>
<dbReference type="RefSeq" id="WP_062227955.1">
    <property type="nucleotide sequence ID" value="NZ_BBWR01000010.1"/>
</dbReference>
<dbReference type="OrthoDB" id="385012at2"/>
<dbReference type="PANTHER" id="PTHR33931">
    <property type="entry name" value="HOLIN-LIKE PROTEIN CIDA-RELATED"/>
    <property type="match status" value="1"/>
</dbReference>
<dbReference type="Pfam" id="PF03788">
    <property type="entry name" value="LrgA"/>
    <property type="match status" value="1"/>
</dbReference>
<evidence type="ECO:0000256" key="2">
    <source>
        <dbReference type="ARBA" id="ARBA00022475"/>
    </source>
</evidence>
<reference evidence="7" key="1">
    <citation type="journal article" date="2015" name="Proc. Natl. Acad. Sci. U.S.A.">
        <title>Bacterial clade with the ribosomal RNA operon on a small plasmid rather than the chromosome.</title>
        <authorList>
            <person name="Anda M."/>
            <person name="Ohtsubo Y."/>
            <person name="Okubo T."/>
            <person name="Sugawara M."/>
            <person name="Nagata Y."/>
            <person name="Tsuda M."/>
            <person name="Minamisawa K."/>
            <person name="Mitsui H."/>
        </authorList>
    </citation>
    <scope>NUCLEOTIDE SEQUENCE</scope>
    <source>
        <strain evidence="7">JCM 14755</strain>
    </source>
</reference>
<accession>A0A0P0Z2B1</accession>
<comment type="subcellular location">
    <subcellularLocation>
        <location evidence="1">Cell membrane</location>
        <topology evidence="1">Multi-pass membrane protein</topology>
    </subcellularLocation>
</comment>
<dbReference type="GO" id="GO:0005886">
    <property type="term" value="C:plasma membrane"/>
    <property type="evidence" value="ECO:0007669"/>
    <property type="project" value="UniProtKB-SubCell"/>
</dbReference>
<dbReference type="EMBL" id="LC066376">
    <property type="protein sequence ID" value="BAT27936.1"/>
    <property type="molecule type" value="Genomic_DNA"/>
</dbReference>